<dbReference type="EMBL" id="JACOOO010000041">
    <property type="protein sequence ID" value="MBC5630591.1"/>
    <property type="molecule type" value="Genomic_DNA"/>
</dbReference>
<gene>
    <name evidence="2" type="ORF">H8S20_17170</name>
</gene>
<accession>A0ABR7DGT4</accession>
<evidence type="ECO:0000313" key="2">
    <source>
        <dbReference type="EMBL" id="MBC5630591.1"/>
    </source>
</evidence>
<keyword evidence="1" id="KW-0812">Transmembrane</keyword>
<protein>
    <submittedName>
        <fullName evidence="2">Uncharacterized protein</fullName>
    </submittedName>
</protein>
<dbReference type="Proteomes" id="UP000596929">
    <property type="component" value="Unassembled WGS sequence"/>
</dbReference>
<keyword evidence="1" id="KW-0472">Membrane</keyword>
<keyword evidence="1" id="KW-1133">Transmembrane helix</keyword>
<comment type="caution">
    <text evidence="2">The sequence shown here is derived from an EMBL/GenBank/DDBJ whole genome shotgun (WGS) entry which is preliminary data.</text>
</comment>
<evidence type="ECO:0000313" key="3">
    <source>
        <dbReference type="Proteomes" id="UP000596929"/>
    </source>
</evidence>
<organism evidence="2 3">
    <name type="scientific">Clostridium hominis</name>
    <dbReference type="NCBI Taxonomy" id="2763036"/>
    <lineage>
        <taxon>Bacteria</taxon>
        <taxon>Bacillati</taxon>
        <taxon>Bacillota</taxon>
        <taxon>Clostridia</taxon>
        <taxon>Eubacteriales</taxon>
        <taxon>Clostridiaceae</taxon>
        <taxon>Clostridium</taxon>
    </lineage>
</organism>
<feature type="transmembrane region" description="Helical" evidence="1">
    <location>
        <begin position="6"/>
        <end position="27"/>
    </location>
</feature>
<sequence length="59" mass="6925">MWNLDVSWNIATMIMTMIFLQFIGGVLFINEIIFFIVVSVIILLQTIYIFRNAENIKVN</sequence>
<reference evidence="2 3" key="1">
    <citation type="submission" date="2020-08" db="EMBL/GenBank/DDBJ databases">
        <title>Genome public.</title>
        <authorList>
            <person name="Liu C."/>
            <person name="Sun Q."/>
        </authorList>
    </citation>
    <scope>NUCLEOTIDE SEQUENCE [LARGE SCALE GENOMIC DNA]</scope>
    <source>
        <strain evidence="2 3">NSJ-6</strain>
    </source>
</reference>
<proteinExistence type="predicted"/>
<name>A0ABR7DGT4_9CLOT</name>
<dbReference type="RefSeq" id="WP_186860871.1">
    <property type="nucleotide sequence ID" value="NZ_JACOOO010000041.1"/>
</dbReference>
<keyword evidence="3" id="KW-1185">Reference proteome</keyword>
<evidence type="ECO:0000256" key="1">
    <source>
        <dbReference type="SAM" id="Phobius"/>
    </source>
</evidence>
<feature type="transmembrane region" description="Helical" evidence="1">
    <location>
        <begin position="32"/>
        <end position="50"/>
    </location>
</feature>